<keyword evidence="5" id="KW-0285">Flavoprotein</keyword>
<sequence length="1043" mass="115603">MHPLFHYFTPEFHQEDLPSLWQELCDHYTADEKLMVAELQQLVPDTPGAANLAATWLTTLREQPTSKFDLHSLLSQFSLNSDEGLALMSMAEALLRIPDAETAYALVEDKLDSADWEQALGSSESTLFNTSIWGIAMGQRLVSQDSSPSGLYASVRRRLGRPALLQAMKLIMRSLGENFVFAENIQDACDKRCDYDPELSQFSFDMLGEAAVSGQDAEHYFNAYLNAIETVGLQNSTADTTISIKLSALHPRFENLKNRRVFQELTDRLLQLIVAARAVDVGITLDAEEADRLELSLNLFKELLRTDLVIGWGKLGLAVQAYGKRALPTLAWLEHLGRELDTPIPVRLVKGAYWDAEIKQAQQLGLEDYPVYTLKASTDIAYLVCARFLLSEQCHSLVPEFATHNALTAAQLLEIPSNKPIQFQRLHGMGDGLYQQICREQRLPCRIYAPVGDHRELLPYLVRRLLENGANSSFVFKANNRSIPINSLLKSPIERLKQTSALRNPRIPLPGDIYANTRRNAESFNYGSSKALLALRNELDRFEQKTWHATPLISGERHQGTESTAIYCPHDIEKQIGILDTATPDQIKQAFTDAYRSWPEWRDSPVSERAGVLTRYANLLEENRVELIQLCMHEAGKTLRDAIDEIREAIDFCHYYAAQAVSQLNSRELISVTGESNELQLKGRGVFLCISPWNFPLAIFTGQIAAALVTGNTVLAKPSSKTSLIAYRATELWLEAGLPASALQLLPYSGAELSDLLLKDYRLAGVVFTGSSATASDLFATLAQRLGAPLPVMIAETGGLNAMIADSTALPEQIVKDVVRSAFASAGQRCSALRVLYLQEEIADAVTEKLIGATQELKLGNPHRFDVDVGPIIDQPAMDELHQHIELARSQGRLLYELPVGTEHDPGYFVPPTILRLHTMDELAGETFGPILHIVRFPAERLMQVVEEINRSGYGLTLGIHSRNSQTIHHIVDIAQVGNIYVNRDQIGAVVGSQPFGGMNLSGTGPKAGGPHYLQRFVQEKTITQNSTACGGNRQLLMDADGD</sequence>
<comment type="catalytic activity">
    <reaction evidence="5">
        <text>L-proline + a quinone = (S)-1-pyrroline-5-carboxylate + a quinol + H(+)</text>
        <dbReference type="Rhea" id="RHEA:23784"/>
        <dbReference type="ChEBI" id="CHEBI:15378"/>
        <dbReference type="ChEBI" id="CHEBI:17388"/>
        <dbReference type="ChEBI" id="CHEBI:24646"/>
        <dbReference type="ChEBI" id="CHEBI:60039"/>
        <dbReference type="ChEBI" id="CHEBI:132124"/>
        <dbReference type="EC" id="1.5.5.2"/>
    </reaction>
</comment>
<dbReference type="EC" id="1.5.5.2" evidence="5"/>
<dbReference type="InterPro" id="IPR005933">
    <property type="entry name" value="PutA_C"/>
</dbReference>
<dbReference type="InterPro" id="IPR016163">
    <property type="entry name" value="Ald_DH_C"/>
</dbReference>
<evidence type="ECO:0000313" key="11">
    <source>
        <dbReference type="Proteomes" id="UP000640333"/>
    </source>
</evidence>
<keyword evidence="5" id="KW-0678">Repressor</keyword>
<dbReference type="Proteomes" id="UP000640333">
    <property type="component" value="Unassembled WGS sequence"/>
</dbReference>
<comment type="similarity">
    <text evidence="5">In the C-terminal section; belongs to the aldehyde dehydrogenase family.</text>
</comment>
<organism evidence="10 11">
    <name type="scientific">Pontibacterium sinense</name>
    <dbReference type="NCBI Taxonomy" id="2781979"/>
    <lineage>
        <taxon>Bacteria</taxon>
        <taxon>Pseudomonadati</taxon>
        <taxon>Pseudomonadota</taxon>
        <taxon>Gammaproteobacteria</taxon>
        <taxon>Oceanospirillales</taxon>
        <taxon>Oceanospirillaceae</taxon>
        <taxon>Pontibacterium</taxon>
    </lineage>
</organism>
<dbReference type="PROSITE" id="PS00070">
    <property type="entry name" value="ALDEHYDE_DEHYDR_CYS"/>
    <property type="match status" value="1"/>
</dbReference>
<comment type="pathway">
    <text evidence="1 5">Amino-acid degradation; L-proline degradation into L-glutamate; L-glutamate from L-proline: step 2/2.</text>
</comment>
<comment type="cofactor">
    <cofactor evidence="5">
        <name>FAD</name>
        <dbReference type="ChEBI" id="CHEBI:57692"/>
    </cofactor>
</comment>
<dbReference type="SUPFAM" id="SSF81935">
    <property type="entry name" value="N-terminal domain of bifunctional PutA protein"/>
    <property type="match status" value="1"/>
</dbReference>
<dbReference type="Pfam" id="PF01619">
    <property type="entry name" value="Pro_dh"/>
    <property type="match status" value="1"/>
</dbReference>
<keyword evidence="5" id="KW-0238">DNA-binding</keyword>
<keyword evidence="2 5" id="KW-0560">Oxidoreductase</keyword>
<proteinExistence type="inferred from homology"/>
<keyword evidence="3 5" id="KW-0520">NAD</keyword>
<evidence type="ECO:0000259" key="9">
    <source>
        <dbReference type="Pfam" id="PF14850"/>
    </source>
</evidence>
<keyword evidence="11" id="KW-1185">Reference proteome</keyword>
<dbReference type="NCBIfam" id="TIGR01238">
    <property type="entry name" value="D1pyr5carbox3"/>
    <property type="match status" value="1"/>
</dbReference>
<dbReference type="Gene3D" id="3.40.605.10">
    <property type="entry name" value="Aldehyde Dehydrogenase, Chain A, domain 1"/>
    <property type="match status" value="1"/>
</dbReference>
<reference evidence="10" key="1">
    <citation type="submission" date="2020-10" db="EMBL/GenBank/DDBJ databases">
        <title>Bacterium isolated from coastal waters sediment.</title>
        <authorList>
            <person name="Chen R.-J."/>
            <person name="Lu D.-C."/>
            <person name="Zhu K.-L."/>
            <person name="Du Z.-J."/>
        </authorList>
    </citation>
    <scope>NUCLEOTIDE SEQUENCE</scope>
    <source>
        <strain evidence="10">N1Y112</strain>
    </source>
</reference>
<comment type="pathway">
    <text evidence="5">Amino-acid degradation; L-proline degradation into L-glutamate; L-glutamate from L-proline: step 1/2.</text>
</comment>
<dbReference type="GO" id="GO:0010133">
    <property type="term" value="P:L-proline catabolic process to L-glutamate"/>
    <property type="evidence" value="ECO:0007669"/>
    <property type="project" value="UniProtKB-UniRule"/>
</dbReference>
<comment type="caution">
    <text evidence="10">The sequence shown here is derived from an EMBL/GenBank/DDBJ whole genome shotgun (WGS) entry which is preliminary data.</text>
</comment>
<dbReference type="GO" id="GO:0009898">
    <property type="term" value="C:cytoplasmic side of plasma membrane"/>
    <property type="evidence" value="ECO:0007669"/>
    <property type="project" value="TreeGrafter"/>
</dbReference>
<keyword evidence="5" id="KW-0274">FAD</keyword>
<keyword evidence="5" id="KW-0804">Transcription</keyword>
<protein>
    <recommendedName>
        <fullName evidence="5">Bifunctional protein PutA</fullName>
    </recommendedName>
    <domain>
        <recommendedName>
            <fullName evidence="5">Proline dehydrogenase</fullName>
            <ecNumber evidence="5">1.5.5.2</ecNumber>
        </recommendedName>
        <alternativeName>
            <fullName evidence="5">Proline oxidase</fullName>
        </alternativeName>
    </domain>
    <domain>
        <recommendedName>
            <fullName evidence="5">Delta-1-pyrroline-5-carboxylate dehydrogenase</fullName>
            <shortName evidence="5">P5C dehydrogenase</shortName>
            <ecNumber evidence="5">1.2.1.88</ecNumber>
        </recommendedName>
        <alternativeName>
            <fullName evidence="5">L-glutamate gamma-semialdehyde dehydrogenase</fullName>
        </alternativeName>
    </domain>
</protein>
<dbReference type="InterPro" id="IPR029041">
    <property type="entry name" value="FAD-linked_oxidoreductase-like"/>
</dbReference>
<evidence type="ECO:0000256" key="1">
    <source>
        <dbReference type="ARBA" id="ARBA00004786"/>
    </source>
</evidence>
<dbReference type="NCBIfam" id="NF008869">
    <property type="entry name" value="PRK11904.1"/>
    <property type="match status" value="1"/>
</dbReference>
<dbReference type="PANTHER" id="PTHR42862">
    <property type="entry name" value="DELTA-1-PYRROLINE-5-CARBOXYLATE DEHYDROGENASE 1, ISOFORM A-RELATED"/>
    <property type="match status" value="1"/>
</dbReference>
<name>A0A8J7FDN1_9GAMM</name>
<dbReference type="SUPFAM" id="SSF51730">
    <property type="entry name" value="FAD-linked oxidoreductase"/>
    <property type="match status" value="1"/>
</dbReference>
<evidence type="ECO:0000256" key="3">
    <source>
        <dbReference type="ARBA" id="ARBA00023027"/>
    </source>
</evidence>
<dbReference type="EMBL" id="JADEYS010000008">
    <property type="protein sequence ID" value="MBE9397504.1"/>
    <property type="molecule type" value="Genomic_DNA"/>
</dbReference>
<keyword evidence="5" id="KW-0642">Proline metabolism</keyword>
<accession>A0A8J7FDN1</accession>
<dbReference type="InterPro" id="IPR016160">
    <property type="entry name" value="Ald_DH_CS_CYS"/>
</dbReference>
<feature type="active site" evidence="6">
    <location>
        <position position="830"/>
    </location>
</feature>
<feature type="domain" description="Proline dehydrogenase" evidence="8">
    <location>
        <begin position="201"/>
        <end position="475"/>
    </location>
</feature>
<evidence type="ECO:0000313" key="10">
    <source>
        <dbReference type="EMBL" id="MBE9397504.1"/>
    </source>
</evidence>
<dbReference type="Gene3D" id="1.20.5.460">
    <property type="entry name" value="Single helix bin"/>
    <property type="match status" value="1"/>
</dbReference>
<dbReference type="InterPro" id="IPR024089">
    <property type="entry name" value="PRODH_PutA_dom_I/II"/>
</dbReference>
<evidence type="ECO:0000259" key="7">
    <source>
        <dbReference type="Pfam" id="PF00171"/>
    </source>
</evidence>
<feature type="active site" evidence="6">
    <location>
        <position position="796"/>
    </location>
</feature>
<gene>
    <name evidence="10" type="primary">putA</name>
    <name evidence="10" type="ORF">IOQ59_09555</name>
</gene>
<evidence type="ECO:0000256" key="2">
    <source>
        <dbReference type="ARBA" id="ARBA00023002"/>
    </source>
</evidence>
<feature type="domain" description="Proline dehydrogenase PutA" evidence="9">
    <location>
        <begin position="70"/>
        <end position="179"/>
    </location>
</feature>
<keyword evidence="5" id="KW-0805">Transcription regulation</keyword>
<dbReference type="Gene3D" id="3.20.20.220">
    <property type="match status" value="1"/>
</dbReference>
<comment type="catalytic activity">
    <reaction evidence="4 5">
        <text>L-glutamate 5-semialdehyde + NAD(+) + H2O = L-glutamate + NADH + 2 H(+)</text>
        <dbReference type="Rhea" id="RHEA:30235"/>
        <dbReference type="ChEBI" id="CHEBI:15377"/>
        <dbReference type="ChEBI" id="CHEBI:15378"/>
        <dbReference type="ChEBI" id="CHEBI:29985"/>
        <dbReference type="ChEBI" id="CHEBI:57540"/>
        <dbReference type="ChEBI" id="CHEBI:57945"/>
        <dbReference type="ChEBI" id="CHEBI:58066"/>
        <dbReference type="EC" id="1.2.1.88"/>
    </reaction>
</comment>
<dbReference type="AlphaFoldDB" id="A0A8J7FDN1"/>
<dbReference type="EC" id="1.2.1.88" evidence="5"/>
<dbReference type="Pfam" id="PF00171">
    <property type="entry name" value="Aldedh"/>
    <property type="match status" value="1"/>
</dbReference>
<dbReference type="RefSeq" id="WP_193953061.1">
    <property type="nucleotide sequence ID" value="NZ_JADEYS010000008.1"/>
</dbReference>
<dbReference type="InterPro" id="IPR002872">
    <property type="entry name" value="Proline_DH_dom"/>
</dbReference>
<dbReference type="GO" id="GO:0003677">
    <property type="term" value="F:DNA binding"/>
    <property type="evidence" value="ECO:0007669"/>
    <property type="project" value="UniProtKB-KW"/>
</dbReference>
<evidence type="ECO:0000256" key="4">
    <source>
        <dbReference type="ARBA" id="ARBA00048142"/>
    </source>
</evidence>
<dbReference type="Pfam" id="PF14850">
    <property type="entry name" value="Pro_dh-DNA_bdg"/>
    <property type="match status" value="1"/>
</dbReference>
<dbReference type="Gene3D" id="3.40.309.10">
    <property type="entry name" value="Aldehyde Dehydrogenase, Chain A, domain 2"/>
    <property type="match status" value="1"/>
</dbReference>
<dbReference type="PIRSF" id="PIRSF000197">
    <property type="entry name" value="Bifunct_PutA"/>
    <property type="match status" value="1"/>
</dbReference>
<dbReference type="InterPro" id="IPR050485">
    <property type="entry name" value="Proline_metab_enzyme"/>
</dbReference>
<dbReference type="InterPro" id="IPR025703">
    <property type="entry name" value="Bifunct_PutA"/>
</dbReference>
<evidence type="ECO:0000259" key="8">
    <source>
        <dbReference type="Pfam" id="PF01619"/>
    </source>
</evidence>
<dbReference type="GO" id="GO:0003700">
    <property type="term" value="F:DNA-binding transcription factor activity"/>
    <property type="evidence" value="ECO:0007669"/>
    <property type="project" value="InterPro"/>
</dbReference>
<dbReference type="UniPathway" id="UPA00261">
    <property type="reaction ID" value="UER00373"/>
</dbReference>
<evidence type="ECO:0000256" key="6">
    <source>
        <dbReference type="PIRSR" id="PIRSR000197-1"/>
    </source>
</evidence>
<feature type="domain" description="Aldehyde dehydrogenase" evidence="7">
    <location>
        <begin position="562"/>
        <end position="1023"/>
    </location>
</feature>
<dbReference type="GO" id="GO:0004657">
    <property type="term" value="F:proline dehydrogenase activity"/>
    <property type="evidence" value="ECO:0007669"/>
    <property type="project" value="UniProtKB-UniRule"/>
</dbReference>
<evidence type="ECO:0000256" key="5">
    <source>
        <dbReference type="PIRNR" id="PIRNR000197"/>
    </source>
</evidence>
<dbReference type="FunFam" id="3.40.309.10:FF:000005">
    <property type="entry name" value="1-pyrroline-5-carboxylate dehydrogenase 1"/>
    <property type="match status" value="1"/>
</dbReference>
<dbReference type="InterPro" id="IPR015590">
    <property type="entry name" value="Aldehyde_DH_dom"/>
</dbReference>
<dbReference type="SUPFAM" id="SSF53720">
    <property type="entry name" value="ALDH-like"/>
    <property type="match status" value="1"/>
</dbReference>
<dbReference type="InterPro" id="IPR016162">
    <property type="entry name" value="Ald_DH_N"/>
</dbReference>
<comment type="function">
    <text evidence="5">Oxidizes proline to glutamate for use as a carbon and nitrogen source.</text>
</comment>
<dbReference type="InterPro" id="IPR024082">
    <property type="entry name" value="PRODH_PutA_dom_II"/>
</dbReference>
<dbReference type="InterPro" id="IPR016161">
    <property type="entry name" value="Ald_DH/histidinol_DH"/>
</dbReference>
<dbReference type="PANTHER" id="PTHR42862:SF1">
    <property type="entry name" value="DELTA-1-PYRROLINE-5-CARBOXYLATE DEHYDROGENASE 2, ISOFORM A-RELATED"/>
    <property type="match status" value="1"/>
</dbReference>
<comment type="similarity">
    <text evidence="5">In the N-terminal section; belongs to the proline dehydrogenase family.</text>
</comment>
<dbReference type="CDD" id="cd07125">
    <property type="entry name" value="ALDH_PutA-P5CDH"/>
    <property type="match status" value="1"/>
</dbReference>
<dbReference type="GO" id="GO:0003842">
    <property type="term" value="F:L-glutamate gamma-semialdehyde dehydrogenase activity"/>
    <property type="evidence" value="ECO:0007669"/>
    <property type="project" value="UniProtKB-UniRule"/>
</dbReference>